<proteinExistence type="predicted"/>
<dbReference type="EMBL" id="SDOV01000007">
    <property type="protein sequence ID" value="KAH7638732.1"/>
    <property type="molecule type" value="Genomic_DNA"/>
</dbReference>
<reference evidence="1" key="2">
    <citation type="journal article" date="2021" name="World Allergy Organ. J.">
        <title>Chromosome-level assembly of Dermatophagoides farinae genome and transcriptome reveals two novel allergens Der f 37 and Der f 39.</title>
        <authorList>
            <person name="Chen J."/>
            <person name="Cai Z."/>
            <person name="Fan D."/>
            <person name="Hu J."/>
            <person name="Hou Y."/>
            <person name="He Y."/>
            <person name="Zhang Z."/>
            <person name="Zhao Z."/>
            <person name="Gao P."/>
            <person name="Hu W."/>
            <person name="Sun J."/>
            <person name="Li J."/>
            <person name="Ji K."/>
        </authorList>
    </citation>
    <scope>NUCLEOTIDE SEQUENCE</scope>
    <source>
        <strain evidence="1">JKM2019</strain>
    </source>
</reference>
<protein>
    <submittedName>
        <fullName evidence="1">Uncharacterized protein</fullName>
    </submittedName>
</protein>
<name>A0A9D4NV72_DERFA</name>
<evidence type="ECO:0000313" key="1">
    <source>
        <dbReference type="EMBL" id="KAH7638732.1"/>
    </source>
</evidence>
<dbReference type="AlphaFoldDB" id="A0A9D4NV72"/>
<dbReference type="Proteomes" id="UP000828236">
    <property type="component" value="Unassembled WGS sequence"/>
</dbReference>
<organism evidence="1">
    <name type="scientific">Dermatophagoides farinae</name>
    <name type="common">American house dust mite</name>
    <dbReference type="NCBI Taxonomy" id="6954"/>
    <lineage>
        <taxon>Eukaryota</taxon>
        <taxon>Metazoa</taxon>
        <taxon>Ecdysozoa</taxon>
        <taxon>Arthropoda</taxon>
        <taxon>Chelicerata</taxon>
        <taxon>Arachnida</taxon>
        <taxon>Acari</taxon>
        <taxon>Acariformes</taxon>
        <taxon>Sarcoptiformes</taxon>
        <taxon>Astigmata</taxon>
        <taxon>Psoroptidia</taxon>
        <taxon>Analgoidea</taxon>
        <taxon>Pyroglyphidae</taxon>
        <taxon>Dermatophagoidinae</taxon>
        <taxon>Dermatophagoides</taxon>
    </lineage>
</organism>
<gene>
    <name evidence="1" type="ORF">HUG17_2765</name>
</gene>
<comment type="caution">
    <text evidence="1">The sequence shown here is derived from an EMBL/GenBank/DDBJ whole genome shotgun (WGS) entry which is preliminary data.</text>
</comment>
<reference evidence="1" key="1">
    <citation type="submission" date="2020-06" db="EMBL/GenBank/DDBJ databases">
        <authorList>
            <person name="Ji K."/>
            <person name="Li J."/>
        </authorList>
    </citation>
    <scope>NUCLEOTIDE SEQUENCE</scope>
    <source>
        <strain evidence="1">JKM2019</strain>
        <tissue evidence="1">Whole body</tissue>
    </source>
</reference>
<accession>A0A9D4NV72</accession>
<sequence>MLQTPTSLSLTGEVTSILSTTRLGEVTKMLSIPILMTMIPNMLKQPIDDRLDVLLDHQIVDMKLILNMNRFFRNHVQNESEAVVACAGGEPNHLMEAVSSIDSDKVETGHAT</sequence>